<comment type="similarity">
    <text evidence="1 5 6">Belongs to the peptidase M2 family.</text>
</comment>
<dbReference type="Proteomes" id="UP001652625">
    <property type="component" value="Chromosome 02"/>
</dbReference>
<dbReference type="Gene3D" id="1.10.1370.30">
    <property type="match status" value="2"/>
</dbReference>
<gene>
    <name evidence="9" type="primary">LOC100202515</name>
</gene>
<keyword evidence="3" id="KW-1015">Disulfide bond</keyword>
<reference evidence="8" key="1">
    <citation type="submission" date="2025-05" db="UniProtKB">
        <authorList>
            <consortium name="RefSeq"/>
        </authorList>
    </citation>
    <scope>NUCLEOTIDE SEQUENCE [LARGE SCALE GENOMIC DNA]</scope>
</reference>
<evidence type="ECO:0000256" key="2">
    <source>
        <dbReference type="ARBA" id="ARBA00022729"/>
    </source>
</evidence>
<keyword evidence="2 7" id="KW-0732">Signal</keyword>
<sequence>MEPRIIFQIVILLLCFKANKSETLKEVKDFLKTYNEQADKLQHDDTVASWNYEIDMSTENKKETSRISGLVSKFSQEYKDKAEIILKNINGDIPSSLIRQLKLITRTSSSKDSNEAKLIAELLSNMTAYYSRTEIVKKIDGEEYHFKLNSHLLPLMSQVEVENLGNMRWAWRVWREAVGIKNKPLYVKFVELANKAARENGFDDFGDYWRKEYEVENLENMIEDILMEMMPLYKKLHAFTRYKLHKHLGNSSLEGKNLIPQHLLGMWGQNWVHLFNMMCPFPNKTIPDVTGEMKKRSWTNIDLLKQAEEFFVSIGLDKMPESFYNRSLISKQQGKKSVCHPSSWDLGNGDVRLKMPCMGISQGDFITVHHEMGHIEYYLMYKHQPSEFRTGANPGFHEAVGDTIALSVMIPEHLESIGLLKGMSGDEEEEINFLLKQALQKISFLPFSFIIDKWRWSVFRGDVKPDNYNTYWWELSRKYQGMKVPIVRANDSQLFDAGTFFHVAHNTEYLRYFISNVLQFQFHEALCDESGHKGAYHKCSIHKSKAAGRKLRNMLELGKEKPWPEALEVLAGTRHLSSKAILDYFKPLENWLDQHREANGYDLGWDDSDIDMQKMS</sequence>
<name>A0ABM4BF63_HYDVU</name>
<organism evidence="8 9">
    <name type="scientific">Hydra vulgaris</name>
    <name type="common">Hydra</name>
    <name type="synonym">Hydra attenuata</name>
    <dbReference type="NCBI Taxonomy" id="6087"/>
    <lineage>
        <taxon>Eukaryota</taxon>
        <taxon>Metazoa</taxon>
        <taxon>Cnidaria</taxon>
        <taxon>Hydrozoa</taxon>
        <taxon>Hydroidolina</taxon>
        <taxon>Anthoathecata</taxon>
        <taxon>Aplanulata</taxon>
        <taxon>Hydridae</taxon>
        <taxon>Hydra</taxon>
    </lineage>
</organism>
<dbReference type="EC" id="3.4.-.-" evidence="6"/>
<keyword evidence="6" id="KW-0479">Metal-binding</keyword>
<evidence type="ECO:0000256" key="7">
    <source>
        <dbReference type="SAM" id="SignalP"/>
    </source>
</evidence>
<dbReference type="PRINTS" id="PR00791">
    <property type="entry name" value="PEPDIPTASEA"/>
</dbReference>
<feature type="chain" id="PRO_5046806556" description="Angiotensin-converting enzyme" evidence="7">
    <location>
        <begin position="22"/>
        <end position="616"/>
    </location>
</feature>
<evidence type="ECO:0000313" key="9">
    <source>
        <dbReference type="RefSeq" id="XP_065647587.1"/>
    </source>
</evidence>
<comment type="cofactor">
    <cofactor evidence="6">
        <name>Zn(2+)</name>
        <dbReference type="ChEBI" id="CHEBI:29105"/>
    </cofactor>
    <text evidence="6">Binds 1 zinc ion per subunit.</text>
</comment>
<protein>
    <recommendedName>
        <fullName evidence="6">Angiotensin-converting enzyme</fullName>
        <ecNumber evidence="6">3.4.-.-</ecNumber>
    </recommendedName>
</protein>
<dbReference type="Pfam" id="PF01401">
    <property type="entry name" value="Peptidase_M2"/>
    <property type="match status" value="1"/>
</dbReference>
<dbReference type="PANTHER" id="PTHR10514:SF27">
    <property type="entry name" value="ANGIOTENSIN-CONVERTING ENZYME"/>
    <property type="match status" value="1"/>
</dbReference>
<keyword evidence="6" id="KW-0482">Metalloprotease</keyword>
<dbReference type="PANTHER" id="PTHR10514">
    <property type="entry name" value="ANGIOTENSIN-CONVERTING ENZYME"/>
    <property type="match status" value="1"/>
</dbReference>
<keyword evidence="4 6" id="KW-0325">Glycoprotein</keyword>
<evidence type="ECO:0000313" key="8">
    <source>
        <dbReference type="Proteomes" id="UP001652625"/>
    </source>
</evidence>
<dbReference type="CDD" id="cd06461">
    <property type="entry name" value="M2_ACE"/>
    <property type="match status" value="1"/>
</dbReference>
<dbReference type="RefSeq" id="XP_065647587.1">
    <property type="nucleotide sequence ID" value="XM_065791515.1"/>
</dbReference>
<comment type="caution">
    <text evidence="5">Lacks conserved residue(s) required for the propagation of feature annotation.</text>
</comment>
<evidence type="ECO:0000256" key="6">
    <source>
        <dbReference type="RuleBase" id="RU361144"/>
    </source>
</evidence>
<evidence type="ECO:0000256" key="3">
    <source>
        <dbReference type="ARBA" id="ARBA00023157"/>
    </source>
</evidence>
<keyword evidence="6" id="KW-0378">Hydrolase</keyword>
<dbReference type="GeneID" id="100202515"/>
<proteinExistence type="inferred from homology"/>
<keyword evidence="6" id="KW-0862">Zinc</keyword>
<dbReference type="InterPro" id="IPR001548">
    <property type="entry name" value="Peptidase_M2"/>
</dbReference>
<evidence type="ECO:0000256" key="1">
    <source>
        <dbReference type="ARBA" id="ARBA00008139"/>
    </source>
</evidence>
<dbReference type="SUPFAM" id="SSF55486">
    <property type="entry name" value="Metalloproteases ('zincins'), catalytic domain"/>
    <property type="match status" value="1"/>
</dbReference>
<accession>A0ABM4BF63</accession>
<dbReference type="PROSITE" id="PS52011">
    <property type="entry name" value="PEPTIDASE_M2"/>
    <property type="match status" value="1"/>
</dbReference>
<evidence type="ECO:0000256" key="4">
    <source>
        <dbReference type="ARBA" id="ARBA00023180"/>
    </source>
</evidence>
<feature type="signal peptide" evidence="7">
    <location>
        <begin position="1"/>
        <end position="21"/>
    </location>
</feature>
<reference evidence="9" key="2">
    <citation type="submission" date="2025-08" db="UniProtKB">
        <authorList>
            <consortium name="RefSeq"/>
        </authorList>
    </citation>
    <scope>IDENTIFICATION</scope>
</reference>
<keyword evidence="8" id="KW-1185">Reference proteome</keyword>
<keyword evidence="6" id="KW-0645">Protease</keyword>
<evidence type="ECO:0000256" key="5">
    <source>
        <dbReference type="PROSITE-ProRule" id="PRU01355"/>
    </source>
</evidence>
<keyword evidence="6" id="KW-0121">Carboxypeptidase</keyword>